<keyword evidence="2" id="KW-1185">Reference proteome</keyword>
<protein>
    <submittedName>
        <fullName evidence="1">Uncharacterized protein</fullName>
    </submittedName>
</protein>
<name>A0A0D8ZM37_9CYAN</name>
<evidence type="ECO:0000313" key="1">
    <source>
        <dbReference type="EMBL" id="KJH69437.1"/>
    </source>
</evidence>
<organism evidence="1 2">
    <name type="scientific">Aliterella atlantica CENA595</name>
    <dbReference type="NCBI Taxonomy" id="1618023"/>
    <lineage>
        <taxon>Bacteria</taxon>
        <taxon>Bacillati</taxon>
        <taxon>Cyanobacteriota</taxon>
        <taxon>Cyanophyceae</taxon>
        <taxon>Chroococcidiopsidales</taxon>
        <taxon>Aliterellaceae</taxon>
        <taxon>Aliterella</taxon>
    </lineage>
</organism>
<comment type="caution">
    <text evidence="1">The sequence shown here is derived from an EMBL/GenBank/DDBJ whole genome shotgun (WGS) entry which is preliminary data.</text>
</comment>
<evidence type="ECO:0000313" key="2">
    <source>
        <dbReference type="Proteomes" id="UP000032452"/>
    </source>
</evidence>
<accession>A0A0D8ZM37</accession>
<dbReference type="RefSeq" id="WP_045057236.1">
    <property type="nucleotide sequence ID" value="NZ_CAWMDP010000058.1"/>
</dbReference>
<proteinExistence type="predicted"/>
<reference evidence="1 2" key="1">
    <citation type="submission" date="2015-02" db="EMBL/GenBank/DDBJ databases">
        <title>Draft genome of a novel marine cyanobacterium (Chroococcales) isolated from South Atlantic Ocean.</title>
        <authorList>
            <person name="Rigonato J."/>
            <person name="Alvarenga D.O."/>
            <person name="Branco L.H."/>
            <person name="Varani A.M."/>
            <person name="Brandini F.P."/>
            <person name="Fiore M.F."/>
        </authorList>
    </citation>
    <scope>NUCLEOTIDE SEQUENCE [LARGE SCALE GENOMIC DNA]</scope>
    <source>
        <strain evidence="1 2">CENA595</strain>
    </source>
</reference>
<gene>
    <name evidence="1" type="ORF">UH38_23970</name>
</gene>
<sequence>MLKDTELREAGNNFDLYIASEEKKKESRGNIPKIQAKLPLHWQDKRLSLVVGSPSAKTEKQPIIQSKVIARQITLKSPLQKLKFAKFGVDKNSQELVQPILEAATNKNCTSLYQQLTEKTKSLAEDTIAIEFP</sequence>
<dbReference type="AlphaFoldDB" id="A0A0D8ZM37"/>
<dbReference type="EMBL" id="JYON01000045">
    <property type="protein sequence ID" value="KJH69437.1"/>
    <property type="molecule type" value="Genomic_DNA"/>
</dbReference>
<dbReference type="Proteomes" id="UP000032452">
    <property type="component" value="Unassembled WGS sequence"/>
</dbReference>